<organism evidence="1">
    <name type="scientific">Arundo donax</name>
    <name type="common">Giant reed</name>
    <name type="synonym">Donax arundinaceus</name>
    <dbReference type="NCBI Taxonomy" id="35708"/>
    <lineage>
        <taxon>Eukaryota</taxon>
        <taxon>Viridiplantae</taxon>
        <taxon>Streptophyta</taxon>
        <taxon>Embryophyta</taxon>
        <taxon>Tracheophyta</taxon>
        <taxon>Spermatophyta</taxon>
        <taxon>Magnoliopsida</taxon>
        <taxon>Liliopsida</taxon>
        <taxon>Poales</taxon>
        <taxon>Poaceae</taxon>
        <taxon>PACMAD clade</taxon>
        <taxon>Arundinoideae</taxon>
        <taxon>Arundineae</taxon>
        <taxon>Arundo</taxon>
    </lineage>
</organism>
<reference evidence="1" key="1">
    <citation type="submission" date="2014-09" db="EMBL/GenBank/DDBJ databases">
        <authorList>
            <person name="Magalhaes I.L.F."/>
            <person name="Oliveira U."/>
            <person name="Santos F.R."/>
            <person name="Vidigal T.H.D.A."/>
            <person name="Brescovit A.D."/>
            <person name="Santos A.J."/>
        </authorList>
    </citation>
    <scope>NUCLEOTIDE SEQUENCE</scope>
    <source>
        <tissue evidence="1">Shoot tissue taken approximately 20 cm above the soil surface</tissue>
    </source>
</reference>
<accession>A0A0A8Y4T8</accession>
<reference evidence="1" key="2">
    <citation type="journal article" date="2015" name="Data Brief">
        <title>Shoot transcriptome of the giant reed, Arundo donax.</title>
        <authorList>
            <person name="Barrero R.A."/>
            <person name="Guerrero F.D."/>
            <person name="Moolhuijzen P."/>
            <person name="Goolsby J.A."/>
            <person name="Tidwell J."/>
            <person name="Bellgard S.E."/>
            <person name="Bellgard M.I."/>
        </authorList>
    </citation>
    <scope>NUCLEOTIDE SEQUENCE</scope>
    <source>
        <tissue evidence="1">Shoot tissue taken approximately 20 cm above the soil surface</tissue>
    </source>
</reference>
<name>A0A0A8Y4T8_ARUDO</name>
<proteinExistence type="predicted"/>
<evidence type="ECO:0000313" key="1">
    <source>
        <dbReference type="EMBL" id="JAD20964.1"/>
    </source>
</evidence>
<protein>
    <submittedName>
        <fullName evidence="1">Uncharacterized protein</fullName>
    </submittedName>
</protein>
<dbReference type="EMBL" id="GBRH01276931">
    <property type="protein sequence ID" value="JAD20964.1"/>
    <property type="molecule type" value="Transcribed_RNA"/>
</dbReference>
<dbReference type="AlphaFoldDB" id="A0A0A8Y4T8"/>
<sequence length="36" mass="4153">MKTTRKRKVLAAVVDLQFADRVTRKLLNYCSVLDVT</sequence>